<dbReference type="GO" id="GO:0004534">
    <property type="term" value="F:5'-3' RNA exonuclease activity"/>
    <property type="evidence" value="ECO:0007669"/>
    <property type="project" value="TreeGrafter"/>
</dbReference>
<dbReference type="Pfam" id="PF02811">
    <property type="entry name" value="PHP"/>
    <property type="match status" value="1"/>
</dbReference>
<dbReference type="InterPro" id="IPR052018">
    <property type="entry name" value="PHP_domain"/>
</dbReference>
<dbReference type="PANTHER" id="PTHR42924:SF3">
    <property type="entry name" value="POLYMERASE_HISTIDINOL PHOSPHATASE N-TERMINAL DOMAIN-CONTAINING PROTEIN"/>
    <property type="match status" value="1"/>
</dbReference>
<feature type="domain" description="Polymerase/histidinol phosphatase N-terminal" evidence="1">
    <location>
        <begin position="4"/>
        <end position="69"/>
    </location>
</feature>
<organism evidence="2 3">
    <name type="scientific">Maridesulfovibrio hydrothermalis AM13 = DSM 14728</name>
    <dbReference type="NCBI Taxonomy" id="1121451"/>
    <lineage>
        <taxon>Bacteria</taxon>
        <taxon>Pseudomonadati</taxon>
        <taxon>Thermodesulfobacteriota</taxon>
        <taxon>Desulfovibrionia</taxon>
        <taxon>Desulfovibrionales</taxon>
        <taxon>Desulfovibrionaceae</taxon>
        <taxon>Maridesulfovibrio</taxon>
    </lineage>
</organism>
<gene>
    <name evidence="2" type="ORF">DESAM_20665</name>
</gene>
<dbReference type="HOGENOM" id="CLU_067347_1_0_7"/>
<dbReference type="CDD" id="cd07438">
    <property type="entry name" value="PHP_HisPPase_AMP"/>
    <property type="match status" value="1"/>
</dbReference>
<dbReference type="Gene3D" id="1.10.150.650">
    <property type="match status" value="1"/>
</dbReference>
<dbReference type="PATRIC" id="fig|1121451.3.peg.923"/>
<dbReference type="Gene3D" id="3.20.20.140">
    <property type="entry name" value="Metal-dependent hydrolases"/>
    <property type="match status" value="1"/>
</dbReference>
<dbReference type="SMART" id="SM00481">
    <property type="entry name" value="POLIIIAc"/>
    <property type="match status" value="1"/>
</dbReference>
<dbReference type="PANTHER" id="PTHR42924">
    <property type="entry name" value="EXONUCLEASE"/>
    <property type="match status" value="1"/>
</dbReference>
<protein>
    <submittedName>
        <fullName evidence="2">PHP domain protein</fullName>
    </submittedName>
</protein>
<dbReference type="eggNOG" id="COG0613">
    <property type="taxonomic scope" value="Bacteria"/>
</dbReference>
<dbReference type="InterPro" id="IPR003141">
    <property type="entry name" value="Pol/His_phosphatase_N"/>
</dbReference>
<dbReference type="InterPro" id="IPR016195">
    <property type="entry name" value="Pol/histidinol_Pase-like"/>
</dbReference>
<evidence type="ECO:0000259" key="1">
    <source>
        <dbReference type="SMART" id="SM00481"/>
    </source>
</evidence>
<name>L0R9R7_9BACT</name>
<sequence length="285" mass="31311">MPAIDLHTHSTASDGTFTPAELVKAAKEAGLVAIALTDHDTMDGLPEALEAGVKHGIEVIPGCELSVRSKTGVLHIVGLWVDPYSETLKRAFNEVRNRRISRNEGMVANLQKLGIDITMEEIRTEAPGTVGRPHMARILVAKKVVKNFEEAFNDYLGSNGKAYIPKNNISPEEAFELLKSTNATSILAHPFLLSSDEEVLDREVAKLKNYGLEGIEVYYNSHSIEMTGICKRLARKYDLMPSGGSDFHGFVKPDIMIGKGTGNLFVHHSVLDDLKSFRQSKGLKI</sequence>
<proteinExistence type="predicted"/>
<dbReference type="SUPFAM" id="SSF89550">
    <property type="entry name" value="PHP domain-like"/>
    <property type="match status" value="1"/>
</dbReference>
<reference evidence="2 3" key="1">
    <citation type="submission" date="2012-10" db="EMBL/GenBank/DDBJ databases">
        <authorList>
            <person name="Genoscope - CEA"/>
        </authorList>
    </citation>
    <scope>NUCLEOTIDE SEQUENCE [LARGE SCALE GENOMIC DNA]</scope>
    <source>
        <strain evidence="3">AM13 / DSM 14728</strain>
    </source>
</reference>
<dbReference type="KEGG" id="dhy:DESAM_20665"/>
<dbReference type="GO" id="GO:0035312">
    <property type="term" value="F:5'-3' DNA exonuclease activity"/>
    <property type="evidence" value="ECO:0007669"/>
    <property type="project" value="TreeGrafter"/>
</dbReference>
<dbReference type="RefSeq" id="WP_015335557.1">
    <property type="nucleotide sequence ID" value="NC_020055.1"/>
</dbReference>
<evidence type="ECO:0000313" key="3">
    <source>
        <dbReference type="Proteomes" id="UP000010808"/>
    </source>
</evidence>
<evidence type="ECO:0000313" key="2">
    <source>
        <dbReference type="EMBL" id="CCO22952.1"/>
    </source>
</evidence>
<dbReference type="InterPro" id="IPR004013">
    <property type="entry name" value="PHP_dom"/>
</dbReference>
<dbReference type="STRING" id="1121451.DESAM_20665"/>
<dbReference type="EMBL" id="FO203522">
    <property type="protein sequence ID" value="CCO22952.1"/>
    <property type="molecule type" value="Genomic_DNA"/>
</dbReference>
<dbReference type="OrthoDB" id="9804333at2"/>
<accession>L0R9R7</accession>
<keyword evidence="3" id="KW-1185">Reference proteome</keyword>
<dbReference type="Proteomes" id="UP000010808">
    <property type="component" value="Chromosome"/>
</dbReference>
<dbReference type="AlphaFoldDB" id="L0R9R7"/>